<gene>
    <name evidence="11" type="primary">kdpC</name>
    <name evidence="12" type="ORF">SAMN04488069_110193</name>
</gene>
<dbReference type="PANTHER" id="PTHR30042:SF2">
    <property type="entry name" value="POTASSIUM-TRANSPORTING ATPASE KDPC SUBUNIT"/>
    <property type="match status" value="1"/>
</dbReference>
<dbReference type="OrthoDB" id="9809491at2"/>
<evidence type="ECO:0000313" key="13">
    <source>
        <dbReference type="Proteomes" id="UP000199249"/>
    </source>
</evidence>
<protein>
    <recommendedName>
        <fullName evidence="11">Potassium-transporting ATPase KdpC subunit</fullName>
    </recommendedName>
    <alternativeName>
        <fullName evidence="11">ATP phosphohydrolase [potassium-transporting] C chain</fullName>
    </alternativeName>
    <alternativeName>
        <fullName evidence="11">Potassium-binding and translocating subunit C</fullName>
    </alternativeName>
    <alternativeName>
        <fullName evidence="11">Potassium-translocating ATPase C chain</fullName>
    </alternativeName>
</protein>
<accession>A0A1H3LDC2</accession>
<evidence type="ECO:0000256" key="1">
    <source>
        <dbReference type="ARBA" id="ARBA00022448"/>
    </source>
</evidence>
<dbReference type="RefSeq" id="WP_092741827.1">
    <property type="nucleotide sequence ID" value="NZ_FNOV01000010.1"/>
</dbReference>
<sequence>MKNNLASAFRLTLALLVLCCGVYPALVWGAAQLAPGQGQGVQVSHKGRVVGFDNVGQKFDRPEYFNSRPSAVDYRADGSGGSNKGPSNPAYLAEVHTRVGAFLQQNPTLNPGQVPVEMVTASGSGLDPHLSPAGAYAQVERIARLRGLPAARVKAVVDAHVQEPIFVMLGPSKVNVLQLNLALDSLSLAGK</sequence>
<keyword evidence="13" id="KW-1185">Reference proteome</keyword>
<dbReference type="NCBIfam" id="TIGR00681">
    <property type="entry name" value="kdpC"/>
    <property type="match status" value="1"/>
</dbReference>
<keyword evidence="2 11" id="KW-1003">Cell membrane</keyword>
<evidence type="ECO:0000313" key="12">
    <source>
        <dbReference type="EMBL" id="SDY61944.1"/>
    </source>
</evidence>
<dbReference type="HAMAP" id="MF_00276">
    <property type="entry name" value="KdpC"/>
    <property type="match status" value="1"/>
</dbReference>
<proteinExistence type="inferred from homology"/>
<dbReference type="InterPro" id="IPR003820">
    <property type="entry name" value="KdpC"/>
</dbReference>
<evidence type="ECO:0000256" key="2">
    <source>
        <dbReference type="ARBA" id="ARBA00022475"/>
    </source>
</evidence>
<comment type="subunit">
    <text evidence="11">The system is composed of three essential subunits: KdpA, KdpB and KdpC.</text>
</comment>
<keyword evidence="7 11" id="KW-0630">Potassium</keyword>
<dbReference type="EMBL" id="FNOV01000010">
    <property type="protein sequence ID" value="SDY61944.1"/>
    <property type="molecule type" value="Genomic_DNA"/>
</dbReference>
<dbReference type="STRING" id="651662.SAMN04488069_110193"/>
<evidence type="ECO:0000256" key="7">
    <source>
        <dbReference type="ARBA" id="ARBA00022958"/>
    </source>
</evidence>
<evidence type="ECO:0000256" key="11">
    <source>
        <dbReference type="HAMAP-Rule" id="MF_00276"/>
    </source>
</evidence>
<dbReference type="PIRSF" id="PIRSF001296">
    <property type="entry name" value="K_ATPase_KdpC"/>
    <property type="match status" value="1"/>
</dbReference>
<keyword evidence="3 11" id="KW-0633">Potassium transport</keyword>
<evidence type="ECO:0000256" key="9">
    <source>
        <dbReference type="ARBA" id="ARBA00023065"/>
    </source>
</evidence>
<dbReference type="AlphaFoldDB" id="A0A1H3LDC2"/>
<evidence type="ECO:0000256" key="10">
    <source>
        <dbReference type="ARBA" id="ARBA00023136"/>
    </source>
</evidence>
<keyword evidence="10 11" id="KW-0472">Membrane</keyword>
<comment type="similarity">
    <text evidence="11">Belongs to the KdpC family.</text>
</comment>
<dbReference type="GO" id="GO:0005886">
    <property type="term" value="C:plasma membrane"/>
    <property type="evidence" value="ECO:0007669"/>
    <property type="project" value="UniProtKB-SubCell"/>
</dbReference>
<name>A0A1H3LDC2_9BACT</name>
<reference evidence="13" key="1">
    <citation type="submission" date="2016-10" db="EMBL/GenBank/DDBJ databases">
        <authorList>
            <person name="Varghese N."/>
            <person name="Submissions S."/>
        </authorList>
    </citation>
    <scope>NUCLEOTIDE SEQUENCE [LARGE SCALE GENOMIC DNA]</scope>
    <source>
        <strain evidence="13">CGMCC 1.8975</strain>
    </source>
</reference>
<evidence type="ECO:0000256" key="4">
    <source>
        <dbReference type="ARBA" id="ARBA00022692"/>
    </source>
</evidence>
<dbReference type="Proteomes" id="UP000199249">
    <property type="component" value="Unassembled WGS sequence"/>
</dbReference>
<dbReference type="Pfam" id="PF02669">
    <property type="entry name" value="KdpC"/>
    <property type="match status" value="1"/>
</dbReference>
<dbReference type="GO" id="GO:0005524">
    <property type="term" value="F:ATP binding"/>
    <property type="evidence" value="ECO:0007669"/>
    <property type="project" value="UniProtKB-UniRule"/>
</dbReference>
<evidence type="ECO:0000256" key="3">
    <source>
        <dbReference type="ARBA" id="ARBA00022538"/>
    </source>
</evidence>
<keyword evidence="8 11" id="KW-1133">Transmembrane helix</keyword>
<evidence type="ECO:0000256" key="5">
    <source>
        <dbReference type="ARBA" id="ARBA00022741"/>
    </source>
</evidence>
<keyword evidence="4 11" id="KW-0812">Transmembrane</keyword>
<dbReference type="GO" id="GO:0008556">
    <property type="term" value="F:P-type potassium transmembrane transporter activity"/>
    <property type="evidence" value="ECO:0007669"/>
    <property type="project" value="InterPro"/>
</dbReference>
<keyword evidence="9 11" id="KW-0406">Ion transport</keyword>
<keyword evidence="6 11" id="KW-0067">ATP-binding</keyword>
<keyword evidence="5 11" id="KW-0547">Nucleotide-binding</keyword>
<keyword evidence="1 11" id="KW-0813">Transport</keyword>
<evidence type="ECO:0000256" key="8">
    <source>
        <dbReference type="ARBA" id="ARBA00022989"/>
    </source>
</evidence>
<evidence type="ECO:0000256" key="6">
    <source>
        <dbReference type="ARBA" id="ARBA00022840"/>
    </source>
</evidence>
<organism evidence="12 13">
    <name type="scientific">Hymenobacter psychrophilus</name>
    <dbReference type="NCBI Taxonomy" id="651662"/>
    <lineage>
        <taxon>Bacteria</taxon>
        <taxon>Pseudomonadati</taxon>
        <taxon>Bacteroidota</taxon>
        <taxon>Cytophagia</taxon>
        <taxon>Cytophagales</taxon>
        <taxon>Hymenobacteraceae</taxon>
        <taxon>Hymenobacter</taxon>
    </lineage>
</organism>
<comment type="subcellular location">
    <subcellularLocation>
        <location evidence="11">Cell membrane</location>
        <topology evidence="11">Single-pass membrane protein</topology>
    </subcellularLocation>
</comment>
<comment type="function">
    <text evidence="11">Part of the high-affinity ATP-driven potassium transport (or Kdp) system, which catalyzes the hydrolysis of ATP coupled with the electrogenic transport of potassium into the cytoplasm. This subunit acts as a catalytic chaperone that increases the ATP-binding affinity of the ATP-hydrolyzing subunit KdpB by the formation of a transient KdpB/KdpC/ATP ternary complex.</text>
</comment>
<dbReference type="PANTHER" id="PTHR30042">
    <property type="entry name" value="POTASSIUM-TRANSPORTING ATPASE C CHAIN"/>
    <property type="match status" value="1"/>
</dbReference>
<dbReference type="NCBIfam" id="NF001454">
    <property type="entry name" value="PRK00315.1"/>
    <property type="match status" value="1"/>
</dbReference>